<dbReference type="PANTHER" id="PTHR43712">
    <property type="entry name" value="PUTATIVE (AFU_ORTHOLOGUE AFUA_4G14580)-RELATED"/>
    <property type="match status" value="1"/>
</dbReference>
<dbReference type="EMBL" id="JARKIF010000023">
    <property type="protein sequence ID" value="KAJ7616107.1"/>
    <property type="molecule type" value="Genomic_DNA"/>
</dbReference>
<accession>A0AAD7FCT6</accession>
<keyword evidence="1" id="KW-0489">Methyltransferase</keyword>
<dbReference type="Pfam" id="PF08100">
    <property type="entry name" value="Dimerisation"/>
    <property type="match status" value="1"/>
</dbReference>
<evidence type="ECO:0000259" key="4">
    <source>
        <dbReference type="Pfam" id="PF08100"/>
    </source>
</evidence>
<dbReference type="AlphaFoldDB" id="A0AAD7FCT6"/>
<sequence>MPPLTHLRQLAELILQSVTTLERISQETNAIIPTLDDTGVSRSEAFKANAEAMTASRVIAAAGLQLAALAREPHEVMFDVVHESYKGAALRVCVEGNVTEILREAGSEGLHADEIAAKAHIDGEKLARIMRYLASHHIYQGMSPETFVNNRLSAVLDTGKPVDQLLSKPHLKYSNTSGFAAMASFVALHRAHGLDVPLWVTFEQPGREPERQLFEMVMRAYNNMQPASAVLEEVPGGVEPGPPPQAGALFTAAPRGPIHVEHTCYASSESGAVVHCIGGRGKAGEAVSAYDWTSSRGRRSPAGGGSLLEIALLPTSSVNSRKVPIIRCMWVAAGQRRDGDLSSKNCPTTARVASLDNFMHCVQNDLGRSSYLGVVQARLQTLQPAPPPPGYVVVIEGLMQVTDAD</sequence>
<dbReference type="SUPFAM" id="SSF46785">
    <property type="entry name" value="Winged helix' DNA-binding domain"/>
    <property type="match status" value="1"/>
</dbReference>
<dbReference type="InterPro" id="IPR012967">
    <property type="entry name" value="COMT_dimerisation"/>
</dbReference>
<keyword evidence="6" id="KW-1185">Reference proteome</keyword>
<organism evidence="5 6">
    <name type="scientific">Roridomyces roridus</name>
    <dbReference type="NCBI Taxonomy" id="1738132"/>
    <lineage>
        <taxon>Eukaryota</taxon>
        <taxon>Fungi</taxon>
        <taxon>Dikarya</taxon>
        <taxon>Basidiomycota</taxon>
        <taxon>Agaricomycotina</taxon>
        <taxon>Agaricomycetes</taxon>
        <taxon>Agaricomycetidae</taxon>
        <taxon>Agaricales</taxon>
        <taxon>Marasmiineae</taxon>
        <taxon>Mycenaceae</taxon>
        <taxon>Roridomyces</taxon>
    </lineage>
</organism>
<dbReference type="Gene3D" id="1.10.10.10">
    <property type="entry name" value="Winged helix-like DNA-binding domain superfamily/Winged helix DNA-binding domain"/>
    <property type="match status" value="1"/>
</dbReference>
<feature type="domain" description="O-methyltransferase dimerisation" evidence="4">
    <location>
        <begin position="80"/>
        <end position="156"/>
    </location>
</feature>
<keyword evidence="3" id="KW-0949">S-adenosyl-L-methionine</keyword>
<dbReference type="GO" id="GO:0008168">
    <property type="term" value="F:methyltransferase activity"/>
    <property type="evidence" value="ECO:0007669"/>
    <property type="project" value="UniProtKB-KW"/>
</dbReference>
<dbReference type="InterPro" id="IPR036390">
    <property type="entry name" value="WH_DNA-bd_sf"/>
</dbReference>
<evidence type="ECO:0000256" key="1">
    <source>
        <dbReference type="ARBA" id="ARBA00022603"/>
    </source>
</evidence>
<evidence type="ECO:0000256" key="2">
    <source>
        <dbReference type="ARBA" id="ARBA00022679"/>
    </source>
</evidence>
<dbReference type="InterPro" id="IPR036388">
    <property type="entry name" value="WH-like_DNA-bd_sf"/>
</dbReference>
<evidence type="ECO:0000313" key="5">
    <source>
        <dbReference type="EMBL" id="KAJ7616107.1"/>
    </source>
</evidence>
<name>A0AAD7FCT6_9AGAR</name>
<keyword evidence="2" id="KW-0808">Transferase</keyword>
<reference evidence="5" key="1">
    <citation type="submission" date="2023-03" db="EMBL/GenBank/DDBJ databases">
        <title>Massive genome expansion in bonnet fungi (Mycena s.s.) driven by repeated elements and novel gene families across ecological guilds.</title>
        <authorList>
            <consortium name="Lawrence Berkeley National Laboratory"/>
            <person name="Harder C.B."/>
            <person name="Miyauchi S."/>
            <person name="Viragh M."/>
            <person name="Kuo A."/>
            <person name="Thoen E."/>
            <person name="Andreopoulos B."/>
            <person name="Lu D."/>
            <person name="Skrede I."/>
            <person name="Drula E."/>
            <person name="Henrissat B."/>
            <person name="Morin E."/>
            <person name="Kohler A."/>
            <person name="Barry K."/>
            <person name="LaButti K."/>
            <person name="Morin E."/>
            <person name="Salamov A."/>
            <person name="Lipzen A."/>
            <person name="Mereny Z."/>
            <person name="Hegedus B."/>
            <person name="Baldrian P."/>
            <person name="Stursova M."/>
            <person name="Weitz H."/>
            <person name="Taylor A."/>
            <person name="Grigoriev I.V."/>
            <person name="Nagy L.G."/>
            <person name="Martin F."/>
            <person name="Kauserud H."/>
        </authorList>
    </citation>
    <scope>NUCLEOTIDE SEQUENCE</scope>
    <source>
        <strain evidence="5">9284</strain>
    </source>
</reference>
<dbReference type="GO" id="GO:0032259">
    <property type="term" value="P:methylation"/>
    <property type="evidence" value="ECO:0007669"/>
    <property type="project" value="UniProtKB-KW"/>
</dbReference>
<evidence type="ECO:0000256" key="3">
    <source>
        <dbReference type="ARBA" id="ARBA00022691"/>
    </source>
</evidence>
<protein>
    <recommendedName>
        <fullName evidence="4">O-methyltransferase dimerisation domain-containing protein</fullName>
    </recommendedName>
</protein>
<evidence type="ECO:0000313" key="6">
    <source>
        <dbReference type="Proteomes" id="UP001221142"/>
    </source>
</evidence>
<gene>
    <name evidence="5" type="ORF">FB45DRAFT_1008260</name>
</gene>
<dbReference type="Proteomes" id="UP001221142">
    <property type="component" value="Unassembled WGS sequence"/>
</dbReference>
<proteinExistence type="predicted"/>
<comment type="caution">
    <text evidence="5">The sequence shown here is derived from an EMBL/GenBank/DDBJ whole genome shotgun (WGS) entry which is preliminary data.</text>
</comment>
<dbReference type="PANTHER" id="PTHR43712:SF2">
    <property type="entry name" value="O-METHYLTRANSFERASE CICE"/>
    <property type="match status" value="1"/>
</dbReference>